<evidence type="ECO:0000259" key="3">
    <source>
        <dbReference type="SMART" id="SM00822"/>
    </source>
</evidence>
<dbReference type="InterPro" id="IPR036291">
    <property type="entry name" value="NAD(P)-bd_dom_sf"/>
</dbReference>
<dbReference type="STRING" id="1121895.GCA_000378485_02898"/>
<dbReference type="OrthoDB" id="9803333at2"/>
<dbReference type="CDD" id="cd05233">
    <property type="entry name" value="SDR_c"/>
    <property type="match status" value="1"/>
</dbReference>
<dbReference type="Proteomes" id="UP000030152">
    <property type="component" value="Unassembled WGS sequence"/>
</dbReference>
<gene>
    <name evidence="4" type="ORF">Q765_17280</name>
</gene>
<keyword evidence="2" id="KW-0560">Oxidoreductase</keyword>
<dbReference type="InterPro" id="IPR057326">
    <property type="entry name" value="KR_dom"/>
</dbReference>
<dbReference type="PRINTS" id="PR00081">
    <property type="entry name" value="GDHRDH"/>
</dbReference>
<reference evidence="4 5" key="1">
    <citation type="submission" date="2013-09" db="EMBL/GenBank/DDBJ databases">
        <authorList>
            <person name="Zeng Z."/>
            <person name="Chen C."/>
        </authorList>
    </citation>
    <scope>NUCLEOTIDE SEQUENCE [LARGE SCALE GENOMIC DNA]</scope>
    <source>
        <strain evidence="4 5">WB 3.3-2</strain>
    </source>
</reference>
<evidence type="ECO:0000313" key="5">
    <source>
        <dbReference type="Proteomes" id="UP000030152"/>
    </source>
</evidence>
<dbReference type="InterPro" id="IPR002347">
    <property type="entry name" value="SDR_fam"/>
</dbReference>
<dbReference type="RefSeq" id="WP_020214067.1">
    <property type="nucleotide sequence ID" value="NZ_JRLX01000025.1"/>
</dbReference>
<protein>
    <submittedName>
        <fullName evidence="4">Oxidoreductase</fullName>
    </submittedName>
</protein>
<proteinExistence type="inferred from homology"/>
<dbReference type="PRINTS" id="PR00080">
    <property type="entry name" value="SDRFAMILY"/>
</dbReference>
<comment type="similarity">
    <text evidence="1">Belongs to the short-chain dehydrogenases/reductases (SDR) family.</text>
</comment>
<organism evidence="4 5">
    <name type="scientific">Flavobacterium rivuli WB 3.3-2 = DSM 21788</name>
    <dbReference type="NCBI Taxonomy" id="1121895"/>
    <lineage>
        <taxon>Bacteria</taxon>
        <taxon>Pseudomonadati</taxon>
        <taxon>Bacteroidota</taxon>
        <taxon>Flavobacteriia</taxon>
        <taxon>Flavobacteriales</taxon>
        <taxon>Flavobacteriaceae</taxon>
        <taxon>Flavobacterium</taxon>
    </lineage>
</organism>
<keyword evidence="5" id="KW-1185">Reference proteome</keyword>
<name>A0A0A2MAE4_9FLAO</name>
<dbReference type="PANTHER" id="PTHR43639:SF1">
    <property type="entry name" value="SHORT-CHAIN DEHYDROGENASE_REDUCTASE FAMILY PROTEIN"/>
    <property type="match status" value="1"/>
</dbReference>
<feature type="domain" description="Ketoreductase" evidence="3">
    <location>
        <begin position="7"/>
        <end position="186"/>
    </location>
</feature>
<dbReference type="eggNOG" id="COG1028">
    <property type="taxonomic scope" value="Bacteria"/>
</dbReference>
<dbReference type="Gene3D" id="3.40.50.720">
    <property type="entry name" value="NAD(P)-binding Rossmann-like Domain"/>
    <property type="match status" value="1"/>
</dbReference>
<dbReference type="FunFam" id="3.40.50.720:FF:000084">
    <property type="entry name" value="Short-chain dehydrogenase reductase"/>
    <property type="match status" value="1"/>
</dbReference>
<dbReference type="SMART" id="SM00822">
    <property type="entry name" value="PKS_KR"/>
    <property type="match status" value="1"/>
</dbReference>
<evidence type="ECO:0000256" key="2">
    <source>
        <dbReference type="ARBA" id="ARBA00023002"/>
    </source>
</evidence>
<evidence type="ECO:0000256" key="1">
    <source>
        <dbReference type="ARBA" id="ARBA00006484"/>
    </source>
</evidence>
<sequence length="246" mass="25051">MKTLENKTALVTGGSRGIGAAIVKRLVSEGAVVAFTYVSGKTDADALVQEIAATGGKAIAIQADSADAAAITAAITATAAALGSIDILVNNAGIGTFKPFADITIEEYDKLMNINVRGLFVATQASLKYMGHGGRIINIGSTNSDRMPFAGGSIYAASKAAVQGFTTALSRDLGPLGITVNNLQPGPVHTDLNPKDGPFAEVLIPQISLGRYGTTDEVASFVAYLAGPEAAYITGASLNIDGGFKG</sequence>
<dbReference type="AlphaFoldDB" id="A0A0A2MAE4"/>
<comment type="caution">
    <text evidence="4">The sequence shown here is derived from an EMBL/GenBank/DDBJ whole genome shotgun (WGS) entry which is preliminary data.</text>
</comment>
<evidence type="ECO:0000313" key="4">
    <source>
        <dbReference type="EMBL" id="KGO85245.1"/>
    </source>
</evidence>
<dbReference type="SUPFAM" id="SSF51735">
    <property type="entry name" value="NAD(P)-binding Rossmann-fold domains"/>
    <property type="match status" value="1"/>
</dbReference>
<dbReference type="PANTHER" id="PTHR43639">
    <property type="entry name" value="OXIDOREDUCTASE, SHORT-CHAIN DEHYDROGENASE/REDUCTASE FAMILY (AFU_ORTHOLOGUE AFUA_5G02870)"/>
    <property type="match status" value="1"/>
</dbReference>
<dbReference type="EMBL" id="JRLX01000025">
    <property type="protein sequence ID" value="KGO85245.1"/>
    <property type="molecule type" value="Genomic_DNA"/>
</dbReference>
<accession>A0A0A2MAE4</accession>
<dbReference type="Pfam" id="PF13561">
    <property type="entry name" value="adh_short_C2"/>
    <property type="match status" value="1"/>
</dbReference>
<dbReference type="GO" id="GO:0016491">
    <property type="term" value="F:oxidoreductase activity"/>
    <property type="evidence" value="ECO:0007669"/>
    <property type="project" value="UniProtKB-KW"/>
</dbReference>